<dbReference type="GO" id="GO:0016810">
    <property type="term" value="F:hydrolase activity, acting on carbon-nitrogen (but not peptide) bonds"/>
    <property type="evidence" value="ECO:0007669"/>
    <property type="project" value="InterPro"/>
</dbReference>
<dbReference type="Gene3D" id="3.30.60.10">
    <property type="entry name" value="Endochitinase-like"/>
    <property type="match status" value="3"/>
</dbReference>
<keyword evidence="8" id="KW-1015">Disulfide bond</keyword>
<feature type="disulfide bond" evidence="8">
    <location>
        <begin position="117"/>
        <end position="129"/>
    </location>
</feature>
<dbReference type="PANTHER" id="PTHR46471">
    <property type="entry name" value="CHITIN DEACETYLASE"/>
    <property type="match status" value="1"/>
</dbReference>
<dbReference type="InterPro" id="IPR011330">
    <property type="entry name" value="Glyco_hydro/deAcase_b/a-brl"/>
</dbReference>
<evidence type="ECO:0000256" key="1">
    <source>
        <dbReference type="ARBA" id="ARBA00001941"/>
    </source>
</evidence>
<comment type="caution">
    <text evidence="8">Lacks conserved residue(s) required for the propagation of feature annotation.</text>
</comment>
<evidence type="ECO:0000313" key="13">
    <source>
        <dbReference type="Proteomes" id="UP000431533"/>
    </source>
</evidence>
<evidence type="ECO:0000256" key="2">
    <source>
        <dbReference type="ARBA" id="ARBA00022669"/>
    </source>
</evidence>
<dbReference type="SMR" id="A0A8H8R0V7"/>
<evidence type="ECO:0000256" key="6">
    <source>
        <dbReference type="ARBA" id="ARBA00023277"/>
    </source>
</evidence>
<dbReference type="CDD" id="cd10951">
    <property type="entry name" value="CE4_ClCDA_like"/>
    <property type="match status" value="1"/>
</dbReference>
<keyword evidence="7" id="KW-0170">Cobalt</keyword>
<comment type="cofactor">
    <cofactor evidence="1">
        <name>Co(2+)</name>
        <dbReference type="ChEBI" id="CHEBI:48828"/>
    </cofactor>
</comment>
<dbReference type="RefSeq" id="XP_031005191.1">
    <property type="nucleotide sequence ID" value="XM_031150501.1"/>
</dbReference>
<dbReference type="InterPro" id="IPR036861">
    <property type="entry name" value="Endochitinase-like_sf"/>
</dbReference>
<name>A0A8H8R0V7_9HELO</name>
<dbReference type="PROSITE" id="PS50941">
    <property type="entry name" value="CHIT_BIND_I_2"/>
    <property type="match status" value="3"/>
</dbReference>
<feature type="disulfide bond" evidence="8">
    <location>
        <begin position="174"/>
        <end position="188"/>
    </location>
</feature>
<comment type="caution">
    <text evidence="12">The sequence shown here is derived from an EMBL/GenBank/DDBJ whole genome shotgun (WGS) entry which is preliminary data.</text>
</comment>
<dbReference type="PANTHER" id="PTHR46471:SF8">
    <property type="entry name" value="CHITIN DEACETYLASE"/>
    <property type="match status" value="1"/>
</dbReference>
<evidence type="ECO:0000256" key="9">
    <source>
        <dbReference type="SAM" id="SignalP"/>
    </source>
</evidence>
<evidence type="ECO:0000313" key="12">
    <source>
        <dbReference type="EMBL" id="TVY26403.1"/>
    </source>
</evidence>
<dbReference type="Gene3D" id="3.20.20.370">
    <property type="entry name" value="Glycoside hydrolase/deacetylase"/>
    <property type="match status" value="1"/>
</dbReference>
<evidence type="ECO:0000256" key="7">
    <source>
        <dbReference type="ARBA" id="ARBA00023285"/>
    </source>
</evidence>
<dbReference type="CDD" id="cd00035">
    <property type="entry name" value="ChtBD1"/>
    <property type="match status" value="1"/>
</dbReference>
<organism evidence="12 13">
    <name type="scientific">Lachnellula hyalina</name>
    <dbReference type="NCBI Taxonomy" id="1316788"/>
    <lineage>
        <taxon>Eukaryota</taxon>
        <taxon>Fungi</taxon>
        <taxon>Dikarya</taxon>
        <taxon>Ascomycota</taxon>
        <taxon>Pezizomycotina</taxon>
        <taxon>Leotiomycetes</taxon>
        <taxon>Helotiales</taxon>
        <taxon>Lachnaceae</taxon>
        <taxon>Lachnellula</taxon>
    </lineage>
</organism>
<feature type="domain" description="Chitin-binding type-1" evidence="10">
    <location>
        <begin position="44"/>
        <end position="96"/>
    </location>
</feature>
<dbReference type="Pfam" id="PF00187">
    <property type="entry name" value="Chitin_bind_1"/>
    <property type="match status" value="2"/>
</dbReference>
<evidence type="ECO:0000259" key="11">
    <source>
        <dbReference type="PROSITE" id="PS51677"/>
    </source>
</evidence>
<feature type="disulfide bond" evidence="8">
    <location>
        <begin position="108"/>
        <end position="123"/>
    </location>
</feature>
<dbReference type="PROSITE" id="PS00026">
    <property type="entry name" value="CHIT_BIND_I_1"/>
    <property type="match status" value="2"/>
</dbReference>
<dbReference type="GO" id="GO:0046872">
    <property type="term" value="F:metal ion binding"/>
    <property type="evidence" value="ECO:0007669"/>
    <property type="project" value="UniProtKB-KW"/>
</dbReference>
<keyword evidence="3" id="KW-0479">Metal-binding</keyword>
<feature type="signal peptide" evidence="9">
    <location>
        <begin position="1"/>
        <end position="20"/>
    </location>
</feature>
<dbReference type="InterPro" id="IPR018371">
    <property type="entry name" value="Chitin-binding_1_CS"/>
</dbReference>
<dbReference type="AlphaFoldDB" id="A0A8H8R0V7"/>
<feature type="disulfide bond" evidence="8">
    <location>
        <begin position="169"/>
        <end position="181"/>
    </location>
</feature>
<dbReference type="CDD" id="cd11618">
    <property type="entry name" value="ChtBD1_1"/>
    <property type="match status" value="1"/>
</dbReference>
<feature type="domain" description="Chitin-binding type-1" evidence="10">
    <location>
        <begin position="157"/>
        <end position="203"/>
    </location>
</feature>
<feature type="domain" description="NodB homology" evidence="11">
    <location>
        <begin position="236"/>
        <end position="430"/>
    </location>
</feature>
<feature type="disulfide bond" evidence="8">
    <location>
        <begin position="160"/>
        <end position="175"/>
    </location>
</feature>
<dbReference type="GO" id="GO:0008061">
    <property type="term" value="F:chitin binding"/>
    <property type="evidence" value="ECO:0007669"/>
    <property type="project" value="UniProtKB-UniRule"/>
</dbReference>
<feature type="disulfide bond" evidence="8">
    <location>
        <begin position="122"/>
        <end position="136"/>
    </location>
</feature>
<evidence type="ECO:0000256" key="5">
    <source>
        <dbReference type="ARBA" id="ARBA00022801"/>
    </source>
</evidence>
<feature type="domain" description="Chitin-binding type-1" evidence="10">
    <location>
        <begin position="105"/>
        <end position="149"/>
    </location>
</feature>
<feature type="disulfide bond" evidence="8">
    <location>
        <begin position="69"/>
        <end position="83"/>
    </location>
</feature>
<dbReference type="PROSITE" id="PS51677">
    <property type="entry name" value="NODB"/>
    <property type="match status" value="1"/>
</dbReference>
<keyword evidence="2 8" id="KW-0147">Chitin-binding</keyword>
<keyword evidence="5" id="KW-0378">Hydrolase</keyword>
<keyword evidence="6" id="KW-0119">Carbohydrate metabolism</keyword>
<evidence type="ECO:0000259" key="10">
    <source>
        <dbReference type="PROSITE" id="PS50941"/>
    </source>
</evidence>
<keyword evidence="4 9" id="KW-0732">Signal</keyword>
<dbReference type="SMART" id="SM00270">
    <property type="entry name" value="ChtBD1"/>
    <property type="match status" value="3"/>
</dbReference>
<protein>
    <submittedName>
        <fullName evidence="12">Chitin deacetylase</fullName>
    </submittedName>
</protein>
<gene>
    <name evidence="12" type="ORF">LHYA1_G005557</name>
</gene>
<dbReference type="OrthoDB" id="2125469at2759"/>
<evidence type="ECO:0000256" key="3">
    <source>
        <dbReference type="ARBA" id="ARBA00022723"/>
    </source>
</evidence>
<dbReference type="GeneID" id="41985755"/>
<evidence type="ECO:0000256" key="8">
    <source>
        <dbReference type="PROSITE-ProRule" id="PRU00261"/>
    </source>
</evidence>
<dbReference type="Proteomes" id="UP000431533">
    <property type="component" value="Unassembled WGS sequence"/>
</dbReference>
<evidence type="ECO:0000256" key="4">
    <source>
        <dbReference type="ARBA" id="ARBA00022729"/>
    </source>
</evidence>
<dbReference type="EMBL" id="QGMH01000070">
    <property type="protein sequence ID" value="TVY26403.1"/>
    <property type="molecule type" value="Genomic_DNA"/>
</dbReference>
<dbReference type="SUPFAM" id="SSF88713">
    <property type="entry name" value="Glycoside hydrolase/deacetylase"/>
    <property type="match status" value="1"/>
</dbReference>
<reference evidence="12 13" key="1">
    <citation type="submission" date="2018-05" db="EMBL/GenBank/DDBJ databases">
        <title>Genome sequencing and assembly of the regulated plant pathogen Lachnellula willkommii and related sister species for the development of diagnostic species identification markers.</title>
        <authorList>
            <person name="Giroux E."/>
            <person name="Bilodeau G."/>
        </authorList>
    </citation>
    <scope>NUCLEOTIDE SEQUENCE [LARGE SCALE GENOMIC DNA]</scope>
    <source>
        <strain evidence="12 13">CBS 185.66</strain>
    </source>
</reference>
<dbReference type="InterPro" id="IPR002509">
    <property type="entry name" value="NODB_dom"/>
</dbReference>
<dbReference type="SUPFAM" id="SSF57016">
    <property type="entry name" value="Plant lectins/antimicrobial peptides"/>
    <property type="match status" value="3"/>
</dbReference>
<sequence>MWPNFIAAALALFFGGLSYAFPAEPEMGLYNLLPGRANDNVSPDNACGNVVAGANNGYFCEATKDDGGCCSQYGYCGSSTDYCLTGCQPNFGTCSTPPSQPIEDNFLCGPQNQGELCSDSLCCSQNGYCGSTDDYCGGGCQPAYGQCKTDLTPPTGNDKCGPQNQGATCSGNQCCSVEGNCGTTSDYCADPRNCLLGYGRCDSDTTPAGPSTVNVARPLKGPVPYTDDIDDCIQDNVVALSFDDGPSIYTSRILDILKAYGYHATFFISGNNNGRGAIDTTSPYPDLTRRMVAEGHQVASHTWSHYSLLNVTHDLRISQMVKNEMAFNNIIGMWPTYMRPPYSDCTKESGCCDDMLALGYHRVYFDLDTEDYLHPLPSQIQRSKNIVKKALADKTATDYLSIQHDIVEQSVTNLSAYYFNVINARGWRGVTVGECLGDTDTSNWYRSFNN</sequence>
<accession>A0A8H8R0V7</accession>
<keyword evidence="13" id="KW-1185">Reference proteome</keyword>
<feature type="chain" id="PRO_5033994271" evidence="9">
    <location>
        <begin position="21"/>
        <end position="450"/>
    </location>
</feature>
<dbReference type="GO" id="GO:0005975">
    <property type="term" value="P:carbohydrate metabolic process"/>
    <property type="evidence" value="ECO:0007669"/>
    <property type="project" value="InterPro"/>
</dbReference>
<dbReference type="Pfam" id="PF01522">
    <property type="entry name" value="Polysacc_deac_1"/>
    <property type="match status" value="1"/>
</dbReference>
<proteinExistence type="predicted"/>
<dbReference type="InterPro" id="IPR001002">
    <property type="entry name" value="Chitin-bd_1"/>
</dbReference>